<protein>
    <submittedName>
        <fullName evidence="1">Uncharacterized protein</fullName>
    </submittedName>
</protein>
<sequence>MTLHNFIRDSQHEDCDFSHWEAMESYEQHGDEQHDEHVQYIPAGDRVMERTRDSITLEMARGTRLPH</sequence>
<proteinExistence type="predicted"/>
<dbReference type="Proteomes" id="UP000264353">
    <property type="component" value="Chromosome A1"/>
</dbReference>
<name>A0A398ARY8_BRACM</name>
<dbReference type="AlphaFoldDB" id="A0A398ARY8"/>
<dbReference type="EMBL" id="CM010628">
    <property type="protein sequence ID" value="RID80495.1"/>
    <property type="molecule type" value="Genomic_DNA"/>
</dbReference>
<evidence type="ECO:0000313" key="2">
    <source>
        <dbReference type="Proteomes" id="UP000264353"/>
    </source>
</evidence>
<organism evidence="1 2">
    <name type="scientific">Brassica campestris</name>
    <name type="common">Field mustard</name>
    <dbReference type="NCBI Taxonomy" id="3711"/>
    <lineage>
        <taxon>Eukaryota</taxon>
        <taxon>Viridiplantae</taxon>
        <taxon>Streptophyta</taxon>
        <taxon>Embryophyta</taxon>
        <taxon>Tracheophyta</taxon>
        <taxon>Spermatophyta</taxon>
        <taxon>Magnoliopsida</taxon>
        <taxon>eudicotyledons</taxon>
        <taxon>Gunneridae</taxon>
        <taxon>Pentapetalae</taxon>
        <taxon>rosids</taxon>
        <taxon>malvids</taxon>
        <taxon>Brassicales</taxon>
        <taxon>Brassicaceae</taxon>
        <taxon>Brassiceae</taxon>
        <taxon>Brassica</taxon>
    </lineage>
</organism>
<accession>A0A398ARY8</accession>
<evidence type="ECO:0000313" key="1">
    <source>
        <dbReference type="EMBL" id="RID80495.1"/>
    </source>
</evidence>
<gene>
    <name evidence="1" type="ORF">BRARA_A03155</name>
</gene>
<reference evidence="1 2" key="1">
    <citation type="submission" date="2018-06" db="EMBL/GenBank/DDBJ databases">
        <title>WGS assembly of Brassica rapa FPsc.</title>
        <authorList>
            <person name="Bowman J."/>
            <person name="Kohchi T."/>
            <person name="Yamato K."/>
            <person name="Jenkins J."/>
            <person name="Shu S."/>
            <person name="Ishizaki K."/>
            <person name="Yamaoka S."/>
            <person name="Nishihama R."/>
            <person name="Nakamura Y."/>
            <person name="Berger F."/>
            <person name="Adam C."/>
            <person name="Aki S."/>
            <person name="Althoff F."/>
            <person name="Araki T."/>
            <person name="Arteaga-Vazquez M."/>
            <person name="Balasubrmanian S."/>
            <person name="Bauer D."/>
            <person name="Boehm C."/>
            <person name="Briginshaw L."/>
            <person name="Caballero-Perez J."/>
            <person name="Catarino B."/>
            <person name="Chen F."/>
            <person name="Chiyoda S."/>
            <person name="Chovatia M."/>
            <person name="Davies K."/>
            <person name="Delmans M."/>
            <person name="Demura T."/>
            <person name="Dierschke T."/>
            <person name="Dolan L."/>
            <person name="Dorantes-Acosta A."/>
            <person name="Eklund D."/>
            <person name="Florent S."/>
            <person name="Flores-Sandoval E."/>
            <person name="Fujiyama A."/>
            <person name="Fukuzawa H."/>
            <person name="Galik B."/>
            <person name="Grimanelli D."/>
            <person name="Grimwood J."/>
            <person name="Grossniklaus U."/>
            <person name="Hamada T."/>
            <person name="Haseloff J."/>
            <person name="Hetherington A."/>
            <person name="Higo A."/>
            <person name="Hirakawa Y."/>
            <person name="Hundley H."/>
            <person name="Ikeda Y."/>
            <person name="Inoue K."/>
            <person name="Inoue S."/>
            <person name="Ishida S."/>
            <person name="Jia Q."/>
            <person name="Kakita M."/>
            <person name="Kanazawa T."/>
            <person name="Kawai Y."/>
            <person name="Kawashima T."/>
            <person name="Kennedy M."/>
            <person name="Kinose K."/>
            <person name="Kinoshita T."/>
            <person name="Kohara Y."/>
            <person name="Koide E."/>
            <person name="Komatsu K."/>
            <person name="Kopischke S."/>
            <person name="Kubo M."/>
            <person name="Kyozuka J."/>
            <person name="Lagercrantz U."/>
            <person name="Lin S."/>
            <person name="Lindquist E."/>
            <person name="Lipzen A."/>
            <person name="Lu C."/>
            <person name="Luna E."/>
            <person name="Martienssen R."/>
            <person name="Minamino N."/>
            <person name="Mizutani M."/>
            <person name="Mizutani M."/>
            <person name="Mochizuki N."/>
            <person name="Monte I."/>
            <person name="Mosher R."/>
            <person name="Nagasaki H."/>
            <person name="Nakagami H."/>
            <person name="Naramoto S."/>
            <person name="Nishitani K."/>
            <person name="Ohtani M."/>
            <person name="Okamoto T."/>
            <person name="Okumura M."/>
            <person name="Phillips J."/>
            <person name="Pollak B."/>
            <person name="Reinders A."/>
            <person name="Roevekamp M."/>
            <person name="Sano R."/>
            <person name="Sawa S."/>
            <person name="Schmid M."/>
            <person name="Shirakawa M."/>
            <person name="Solano R."/>
            <person name="Spunde A."/>
            <person name="Suetsugu N."/>
            <person name="Sugano S."/>
            <person name="Sugiyama A."/>
            <person name="Sun R."/>
            <person name="Suzuki Y."/>
            <person name="Takenaka M."/>
            <person name="Takezawa D."/>
            <person name="Tomogane H."/>
            <person name="Tsuzuki M."/>
            <person name="Ueda T."/>
            <person name="Umeda M."/>
            <person name="Ward J."/>
            <person name="Watanabe Y."/>
            <person name="Yazaki K."/>
            <person name="Yokoyama R."/>
            <person name="Yoshitake Y."/>
            <person name="Yotsui I."/>
            <person name="Zachgo S."/>
            <person name="Schmutz J."/>
        </authorList>
    </citation>
    <scope>NUCLEOTIDE SEQUENCE [LARGE SCALE GENOMIC DNA]</scope>
    <source>
        <strain evidence="2">cv. B-3</strain>
    </source>
</reference>